<dbReference type="AlphaFoldDB" id="A0A0W0H2C1"/>
<protein>
    <submittedName>
        <fullName evidence="1">Uncharacterized protein</fullName>
    </submittedName>
</protein>
<dbReference type="EMBL" id="LKEJ01000194">
    <property type="protein sequence ID" value="KTB54967.1"/>
    <property type="molecule type" value="Genomic_DNA"/>
</dbReference>
<evidence type="ECO:0000313" key="1">
    <source>
        <dbReference type="EMBL" id="KTB54967.1"/>
    </source>
</evidence>
<sequence length="70" mass="7880">MRKLRCYEVTGLSVSEILSEFNERADEFGVTEENLVSVSAMAPSRPIKILDGGKTTEARVQVTIVYWSDR</sequence>
<gene>
    <name evidence="1" type="ORF">AO067_20320</name>
</gene>
<comment type="caution">
    <text evidence="1">The sequence shown here is derived from an EMBL/GenBank/DDBJ whole genome shotgun (WGS) entry which is preliminary data.</text>
</comment>
<name>A0A0W0H2C1_PSEVI</name>
<accession>A0A0W0H2C1</accession>
<dbReference type="Proteomes" id="UP000053048">
    <property type="component" value="Unassembled WGS sequence"/>
</dbReference>
<organism evidence="1 2">
    <name type="scientific">Pseudomonas viridiflava ICMP 13104</name>
    <dbReference type="NCBI Taxonomy" id="1198305"/>
    <lineage>
        <taxon>Bacteria</taxon>
        <taxon>Pseudomonadati</taxon>
        <taxon>Pseudomonadota</taxon>
        <taxon>Gammaproteobacteria</taxon>
        <taxon>Pseudomonadales</taxon>
        <taxon>Pseudomonadaceae</taxon>
        <taxon>Pseudomonas</taxon>
    </lineage>
</organism>
<reference evidence="1 2" key="1">
    <citation type="submission" date="2015-09" db="EMBL/GenBank/DDBJ databases">
        <title>Genome sequence of ICMP 13104.</title>
        <authorList>
            <person name="Visnovsky S."/>
            <person name="Lu A."/>
            <person name="Panda P."/>
            <person name="Pitman A."/>
        </authorList>
    </citation>
    <scope>NUCLEOTIDE SEQUENCE [LARGE SCALE GENOMIC DNA]</scope>
    <source>
        <strain evidence="1 2">ICMP 13104</strain>
    </source>
</reference>
<proteinExistence type="predicted"/>
<keyword evidence="2" id="KW-1185">Reference proteome</keyword>
<evidence type="ECO:0000313" key="2">
    <source>
        <dbReference type="Proteomes" id="UP000053048"/>
    </source>
</evidence>